<proteinExistence type="predicted"/>
<dbReference type="InterPro" id="IPR013937">
    <property type="entry name" value="Sorting_nexin_C"/>
</dbReference>
<feature type="region of interest" description="Disordered" evidence="3">
    <location>
        <begin position="306"/>
        <end position="378"/>
    </location>
</feature>
<evidence type="ECO:0000256" key="3">
    <source>
        <dbReference type="SAM" id="MobiDB-lite"/>
    </source>
</evidence>
<dbReference type="InterPro" id="IPR003114">
    <property type="entry name" value="Phox_assoc"/>
</dbReference>
<feature type="compositionally biased region" description="Polar residues" evidence="3">
    <location>
        <begin position="339"/>
        <end position="353"/>
    </location>
</feature>
<feature type="domain" description="PX" evidence="4">
    <location>
        <begin position="568"/>
        <end position="683"/>
    </location>
</feature>
<protein>
    <recommendedName>
        <fullName evidence="8">PX domain-containing protein</fullName>
    </recommendedName>
</protein>
<dbReference type="InterPro" id="IPR051837">
    <property type="entry name" value="SortingNexin/PXDomain-PKLike"/>
</dbReference>
<evidence type="ECO:0000259" key="4">
    <source>
        <dbReference type="PROSITE" id="PS50195"/>
    </source>
</evidence>
<dbReference type="InterPro" id="IPR036871">
    <property type="entry name" value="PX_dom_sf"/>
</dbReference>
<dbReference type="SMART" id="SM00313">
    <property type="entry name" value="PXA"/>
    <property type="match status" value="1"/>
</dbReference>
<feature type="domain" description="PXA" evidence="5">
    <location>
        <begin position="120"/>
        <end position="303"/>
    </location>
</feature>
<evidence type="ECO:0000259" key="5">
    <source>
        <dbReference type="PROSITE" id="PS51207"/>
    </source>
</evidence>
<keyword evidence="7" id="KW-1185">Reference proteome</keyword>
<evidence type="ECO:0000256" key="1">
    <source>
        <dbReference type="ARBA" id="ARBA00004496"/>
    </source>
</evidence>
<comment type="subcellular location">
    <subcellularLocation>
        <location evidence="1">Cytoplasm</location>
    </subcellularLocation>
</comment>
<dbReference type="Pfam" id="PF08628">
    <property type="entry name" value="Nexin_C"/>
    <property type="match status" value="1"/>
</dbReference>
<accession>A0ABD1YQT4</accession>
<dbReference type="Proteomes" id="UP001605036">
    <property type="component" value="Unassembled WGS sequence"/>
</dbReference>
<feature type="region of interest" description="Disordered" evidence="3">
    <location>
        <begin position="537"/>
        <end position="566"/>
    </location>
</feature>
<evidence type="ECO:0000256" key="2">
    <source>
        <dbReference type="ARBA" id="ARBA00022490"/>
    </source>
</evidence>
<dbReference type="PANTHER" id="PTHR22999">
    <property type="entry name" value="PX SERINE/THREONINE KINASE PXK"/>
    <property type="match status" value="1"/>
</dbReference>
<dbReference type="Gene3D" id="3.30.1520.10">
    <property type="entry name" value="Phox-like domain"/>
    <property type="match status" value="1"/>
</dbReference>
<evidence type="ECO:0000313" key="7">
    <source>
        <dbReference type="Proteomes" id="UP001605036"/>
    </source>
</evidence>
<feature type="compositionally biased region" description="Polar residues" evidence="3">
    <location>
        <begin position="551"/>
        <end position="566"/>
    </location>
</feature>
<dbReference type="PROSITE" id="PS51207">
    <property type="entry name" value="PXA"/>
    <property type="match status" value="1"/>
</dbReference>
<dbReference type="SUPFAM" id="SSF64268">
    <property type="entry name" value="PX domain"/>
    <property type="match status" value="1"/>
</dbReference>
<reference evidence="6 7" key="1">
    <citation type="submission" date="2024-09" db="EMBL/GenBank/DDBJ databases">
        <title>Chromosome-scale assembly of Riccia fluitans.</title>
        <authorList>
            <person name="Paukszto L."/>
            <person name="Sawicki J."/>
            <person name="Karawczyk K."/>
            <person name="Piernik-Szablinska J."/>
            <person name="Szczecinska M."/>
            <person name="Mazdziarz M."/>
        </authorList>
    </citation>
    <scope>NUCLEOTIDE SEQUENCE [LARGE SCALE GENOMIC DNA]</scope>
    <source>
        <strain evidence="6">Rf_01</strain>
        <tissue evidence="6">Aerial parts of the thallus</tissue>
    </source>
</reference>
<sequence>MEEQGTSIHLAAPWKRRRICSQCSNLVAASGARHQEVSGFFQFRCTVLQEQQEVAVSKTRMGIDTSGQLVVVPALERLDVEENEDGGRSTGGGQEEDDPACIMGCKFGLRHVVNIKLRLAPEVEAALNDLTKTVVQEWVTGLWFSSLSSDHEFPDELQALINGVLAEVAQRAKRVNLITLLTQDIVDLVANHLELFRRTQARVGADVLGILSTEERDENLKQALAASGELHPAVFSAESETKVLQKLMGGVVSLVLKPSDGSSRVLLTLARELLACAVMRPVMNIASPTFINMQIENAALLSQSTPASKAESTSGKLPDTPVFKEPSEPGLEMVEVTQAKGQHGQSESLTRGSSVDLGGKFDLKSPGGSPIDKKDGHPLSQKENWAQVLEVVNQRRTQALAPEHLDNLWTKGRNYKKRELNKAALKPKETNVTKEQPISHPLAVEPPVPQAKPKKPDGKTTELVELRPANSGVSLSGFEDEALTGSKLIGAEKAVIPMRKSHSSGGLLVLDGWQDMEHHQNGIPSLLKAGEGTGYDPGYGAKGGARRAFLDSSSPQNDNPSTQTSWSNHLQVDVVGAHFEKNGSKTFAVYSIFVTDGPEGQNRTWEVQRRFRNFEQLHRSLKDKPYYNLGLPGKRFLSSNLENSFIRQRCALLDKYLKDLLSIPCVAELHEVWEFLSANSQKYGFGESPSMFKTLTSNVDDAMDDMFRQFRSMSESNHERLKAAPVDGRPKTVLYGSAQGGNPNTNHLQVQTLPSNPVVSRPSLPPSERKVAAQQILWEEDHFDPSHVEHQHSMGQSGWGSEYDLRASGAFGGSPFGSESGMLDGQGDARSSNYEGNKLFDGKERSLSEGHSPVGSLAGSDTAEDDNLAIPPDWGPPKVSVPLLNLIDGVFELQGRGWIRRQVFWMAKQILTLGMGDAIDDFLLGKIQWLREEKVVAGGIRWLHRILWPDGVFLTKQPSRQSTNSPSESFEQRLETARRAGVVREIILERAPAGLVSLIGSKQYKRCATDIYFFLQSAVCIKQLAFSLLEILLLSAFPELHDLVLEVHAM</sequence>
<dbReference type="Pfam" id="PF02194">
    <property type="entry name" value="PXA"/>
    <property type="match status" value="1"/>
</dbReference>
<organism evidence="6 7">
    <name type="scientific">Riccia fluitans</name>
    <dbReference type="NCBI Taxonomy" id="41844"/>
    <lineage>
        <taxon>Eukaryota</taxon>
        <taxon>Viridiplantae</taxon>
        <taxon>Streptophyta</taxon>
        <taxon>Embryophyta</taxon>
        <taxon>Marchantiophyta</taxon>
        <taxon>Marchantiopsida</taxon>
        <taxon>Marchantiidae</taxon>
        <taxon>Marchantiales</taxon>
        <taxon>Ricciaceae</taxon>
        <taxon>Riccia</taxon>
    </lineage>
</organism>
<dbReference type="SMART" id="SM00312">
    <property type="entry name" value="PX"/>
    <property type="match status" value="1"/>
</dbReference>
<dbReference type="GO" id="GO:0005768">
    <property type="term" value="C:endosome"/>
    <property type="evidence" value="ECO:0007669"/>
    <property type="project" value="UniProtKB-ARBA"/>
</dbReference>
<evidence type="ECO:0008006" key="8">
    <source>
        <dbReference type="Google" id="ProtNLM"/>
    </source>
</evidence>
<comment type="caution">
    <text evidence="6">The sequence shown here is derived from an EMBL/GenBank/DDBJ whole genome shotgun (WGS) entry which is preliminary data.</text>
</comment>
<feature type="region of interest" description="Disordered" evidence="3">
    <location>
        <begin position="816"/>
        <end position="868"/>
    </location>
</feature>
<evidence type="ECO:0000313" key="6">
    <source>
        <dbReference type="EMBL" id="KAL2633125.1"/>
    </source>
</evidence>
<keyword evidence="2" id="KW-0963">Cytoplasm</keyword>
<dbReference type="Pfam" id="PF00787">
    <property type="entry name" value="PX"/>
    <property type="match status" value="1"/>
</dbReference>
<feature type="compositionally biased region" description="Polar residues" evidence="3">
    <location>
        <begin position="306"/>
        <end position="315"/>
    </location>
</feature>
<feature type="region of interest" description="Disordered" evidence="3">
    <location>
        <begin position="427"/>
        <end position="462"/>
    </location>
</feature>
<dbReference type="PANTHER" id="PTHR22999:SF23">
    <property type="entry name" value="SORTING NEXIN-16"/>
    <property type="match status" value="1"/>
</dbReference>
<dbReference type="EMBL" id="JBHFFA010000003">
    <property type="protein sequence ID" value="KAL2633125.1"/>
    <property type="molecule type" value="Genomic_DNA"/>
</dbReference>
<name>A0ABD1YQT4_9MARC</name>
<dbReference type="PROSITE" id="PS50195">
    <property type="entry name" value="PX"/>
    <property type="match status" value="1"/>
</dbReference>
<dbReference type="InterPro" id="IPR001683">
    <property type="entry name" value="PX_dom"/>
</dbReference>
<feature type="compositionally biased region" description="Basic and acidic residues" evidence="3">
    <location>
        <begin position="838"/>
        <end position="848"/>
    </location>
</feature>
<gene>
    <name evidence="6" type="ORF">R1flu_004604</name>
</gene>
<dbReference type="AlphaFoldDB" id="A0ABD1YQT4"/>